<sequence length="602" mass="66873">MDSAKLSKKRKFRDANGVKSADTKPKTQAAPASKSKKLKRVEPDVAAESSDESDDVEEDVEDQEASDQGEDENDLEDDAEETSELNKRVEAAEAEDEDAGEHDQSTDLPTDADAASLLPTIGSDAQNFAELNLSEKTIKAIKEDMGFEKMTTIQRKAIPPLLAGRDVLGAAKTGSGKTLAFLIPAVEMLSALRFKPRNGTGVLVVSPTRELALQIFGVARELMAHHSQTYGIVIGGANRRAEADKLSKGVNLIIATPGRLLDHLQNTPFVFKNLKSLIIDEADRILEIGFEDEMRQIIKILPNEGRQTMLFSATQTTKVEDLARISLRPGPLYINVDEESSASTVAGLEQGYVTCEADKRFLLLFSFLKRNLKKKVIVFFSSCASVNYYAELLNYIDLPCLSLHGKQKQQKRTNTFFEFCNAKTGILLCTDVAARGLDIPAVDYIVQFDPPDDPRDYIHRVGRTARGANSKGRSLLFLQPHELGFLSHLKEARVPVLEFEFPAKKILNVSSQLEKLISQNYYLNQSAKDGYRSYLHAYASHSLRTVFDIHKLDLAKVAKSFGFPTPPRVDITLGASMSRDKKMQGRRAYGSQPRQAQKFKRR</sequence>
<keyword evidence="1" id="KW-0547">Nucleotide-binding</keyword>
<keyword evidence="1" id="KW-0067">ATP-binding</keyword>
<protein>
    <submittedName>
        <fullName evidence="1">ATP-dependent RNA helicase HAS1</fullName>
    </submittedName>
</protein>
<dbReference type="Proteomes" id="UP001497700">
    <property type="component" value="Unassembled WGS sequence"/>
</dbReference>
<keyword evidence="1" id="KW-0378">Hydrolase</keyword>
<keyword evidence="2" id="KW-1185">Reference proteome</keyword>
<organism evidence="1 2">
    <name type="scientific">Hypoxylon rubiginosum</name>
    <dbReference type="NCBI Taxonomy" id="110542"/>
    <lineage>
        <taxon>Eukaryota</taxon>
        <taxon>Fungi</taxon>
        <taxon>Dikarya</taxon>
        <taxon>Ascomycota</taxon>
        <taxon>Pezizomycotina</taxon>
        <taxon>Sordariomycetes</taxon>
        <taxon>Xylariomycetidae</taxon>
        <taxon>Xylariales</taxon>
        <taxon>Hypoxylaceae</taxon>
        <taxon>Hypoxylon</taxon>
    </lineage>
</organism>
<evidence type="ECO:0000313" key="1">
    <source>
        <dbReference type="EMBL" id="KAI4861381.1"/>
    </source>
</evidence>
<accession>A0ACB9YPQ6</accession>
<proteinExistence type="predicted"/>
<evidence type="ECO:0000313" key="2">
    <source>
        <dbReference type="Proteomes" id="UP001497700"/>
    </source>
</evidence>
<dbReference type="EMBL" id="MU393554">
    <property type="protein sequence ID" value="KAI4861381.1"/>
    <property type="molecule type" value="Genomic_DNA"/>
</dbReference>
<keyword evidence="1" id="KW-0347">Helicase</keyword>
<name>A0ACB9YPQ6_9PEZI</name>
<reference evidence="1 2" key="1">
    <citation type="journal article" date="2022" name="New Phytol.">
        <title>Ecological generalism drives hyperdiversity of secondary metabolite gene clusters in xylarialean endophytes.</title>
        <authorList>
            <person name="Franco M.E.E."/>
            <person name="Wisecaver J.H."/>
            <person name="Arnold A.E."/>
            <person name="Ju Y.M."/>
            <person name="Slot J.C."/>
            <person name="Ahrendt S."/>
            <person name="Moore L.P."/>
            <person name="Eastman K.E."/>
            <person name="Scott K."/>
            <person name="Konkel Z."/>
            <person name="Mondo S.J."/>
            <person name="Kuo A."/>
            <person name="Hayes R.D."/>
            <person name="Haridas S."/>
            <person name="Andreopoulos B."/>
            <person name="Riley R."/>
            <person name="LaButti K."/>
            <person name="Pangilinan J."/>
            <person name="Lipzen A."/>
            <person name="Amirebrahimi M."/>
            <person name="Yan J."/>
            <person name="Adam C."/>
            <person name="Keymanesh K."/>
            <person name="Ng V."/>
            <person name="Louie K."/>
            <person name="Northen T."/>
            <person name="Drula E."/>
            <person name="Henrissat B."/>
            <person name="Hsieh H.M."/>
            <person name="Youens-Clark K."/>
            <person name="Lutzoni F."/>
            <person name="Miadlikowska J."/>
            <person name="Eastwood D.C."/>
            <person name="Hamelin R.C."/>
            <person name="Grigoriev I.V."/>
            <person name="U'Ren J.M."/>
        </authorList>
    </citation>
    <scope>NUCLEOTIDE SEQUENCE [LARGE SCALE GENOMIC DNA]</scope>
    <source>
        <strain evidence="1 2">CBS 119005</strain>
    </source>
</reference>
<comment type="caution">
    <text evidence="1">The sequence shown here is derived from an EMBL/GenBank/DDBJ whole genome shotgun (WGS) entry which is preliminary data.</text>
</comment>
<gene>
    <name evidence="1" type="ORF">F4820DRAFT_69596</name>
</gene>